<dbReference type="RefSeq" id="WP_163459859.1">
    <property type="nucleotide sequence ID" value="NZ_JAAGOH010000049.1"/>
</dbReference>
<protein>
    <recommendedName>
        <fullName evidence="3">Band 7 domain-containing protein</fullName>
    </recommendedName>
</protein>
<feature type="domain" description="Band 7" evidence="3">
    <location>
        <begin position="27"/>
        <end position="219"/>
    </location>
</feature>
<dbReference type="InterPro" id="IPR036013">
    <property type="entry name" value="Band_7/SPFH_dom_sf"/>
</dbReference>
<dbReference type="EMBL" id="JAAGOH010000049">
    <property type="protein sequence ID" value="NDY93833.1"/>
    <property type="molecule type" value="Genomic_DNA"/>
</dbReference>
<organism evidence="4 5">
    <name type="scientific">Ideonella livida</name>
    <dbReference type="NCBI Taxonomy" id="2707176"/>
    <lineage>
        <taxon>Bacteria</taxon>
        <taxon>Pseudomonadati</taxon>
        <taxon>Pseudomonadota</taxon>
        <taxon>Betaproteobacteria</taxon>
        <taxon>Burkholderiales</taxon>
        <taxon>Sphaerotilaceae</taxon>
        <taxon>Ideonella</taxon>
    </lineage>
</organism>
<comment type="similarity">
    <text evidence="2">Belongs to the band 7/mec-2 family.</text>
</comment>
<evidence type="ECO:0000313" key="5">
    <source>
        <dbReference type="Proteomes" id="UP000484255"/>
    </source>
</evidence>
<sequence>MAMTVTQVLVPVVALAALGLVVSTAGTIQTGNVGIRTTLGIISQEEIGPGVYLKLPLISSVQEFSTKDIVIDMSDLTPKAKDNLSLRDMDVSIYYRANPQAIAELSSKYASQNSRHPDGYVMPAYELVWRIARNACYEEIARLDSLVIHTQRDALGLAIARKLQEELDRTDTGVFTVSRVVIRSVQTDPSIEQSIQQAVANQKKLEAMQVQTEIAKREADIKVTEARGIAEANRIISGSLTREYLQHEANMALLKFAEKGNSNTIVVPAGMPVTPLISTPTPTAVTGKGKD</sequence>
<gene>
    <name evidence="4" type="ORF">G3A44_21820</name>
</gene>
<dbReference type="InterPro" id="IPR043202">
    <property type="entry name" value="Band-7_stomatin-like"/>
</dbReference>
<reference evidence="4 5" key="1">
    <citation type="submission" date="2020-02" db="EMBL/GenBank/DDBJ databases">
        <title>Ideonella bacterium strain TBM-1.</title>
        <authorList>
            <person name="Chen W.-M."/>
        </authorList>
    </citation>
    <scope>NUCLEOTIDE SEQUENCE [LARGE SCALE GENOMIC DNA]</scope>
    <source>
        <strain evidence="4 5">TBM-1</strain>
    </source>
</reference>
<name>A0A7C9PJZ6_9BURK</name>
<dbReference type="Proteomes" id="UP000484255">
    <property type="component" value="Unassembled WGS sequence"/>
</dbReference>
<dbReference type="Pfam" id="PF01145">
    <property type="entry name" value="Band_7"/>
    <property type="match status" value="1"/>
</dbReference>
<evidence type="ECO:0000259" key="3">
    <source>
        <dbReference type="Pfam" id="PF01145"/>
    </source>
</evidence>
<dbReference type="AlphaFoldDB" id="A0A7C9PJZ6"/>
<accession>A0A7C9PJZ6</accession>
<dbReference type="PANTHER" id="PTHR10264">
    <property type="entry name" value="BAND 7 PROTEIN-RELATED"/>
    <property type="match status" value="1"/>
</dbReference>
<dbReference type="GO" id="GO:0005886">
    <property type="term" value="C:plasma membrane"/>
    <property type="evidence" value="ECO:0007669"/>
    <property type="project" value="InterPro"/>
</dbReference>
<proteinExistence type="inferred from homology"/>
<evidence type="ECO:0000256" key="2">
    <source>
        <dbReference type="ARBA" id="ARBA00008164"/>
    </source>
</evidence>
<dbReference type="InterPro" id="IPR001107">
    <property type="entry name" value="Band_7"/>
</dbReference>
<evidence type="ECO:0000256" key="1">
    <source>
        <dbReference type="ARBA" id="ARBA00004167"/>
    </source>
</evidence>
<comment type="caution">
    <text evidence="4">The sequence shown here is derived from an EMBL/GenBank/DDBJ whole genome shotgun (WGS) entry which is preliminary data.</text>
</comment>
<evidence type="ECO:0000313" key="4">
    <source>
        <dbReference type="EMBL" id="NDY93833.1"/>
    </source>
</evidence>
<dbReference type="SUPFAM" id="SSF117892">
    <property type="entry name" value="Band 7/SPFH domain"/>
    <property type="match status" value="1"/>
</dbReference>
<comment type="subcellular location">
    <subcellularLocation>
        <location evidence="1">Membrane</location>
        <topology evidence="1">Single-pass membrane protein</topology>
    </subcellularLocation>
</comment>
<dbReference type="PANTHER" id="PTHR10264:SF19">
    <property type="entry name" value="AT06885P-RELATED"/>
    <property type="match status" value="1"/>
</dbReference>
<dbReference type="Gene3D" id="3.30.479.30">
    <property type="entry name" value="Band 7 domain"/>
    <property type="match status" value="1"/>
</dbReference>
<keyword evidence="5" id="KW-1185">Reference proteome</keyword>